<gene>
    <name evidence="2" type="ORF">TPL01_30040</name>
</gene>
<keyword evidence="3" id="KW-1185">Reference proteome</keyword>
<comment type="caution">
    <text evidence="2">The sequence shown here is derived from an EMBL/GenBank/DDBJ whole genome shotgun (WGS) entry which is preliminary data.</text>
</comment>
<feature type="signal peptide" evidence="1">
    <location>
        <begin position="1"/>
        <end position="24"/>
    </location>
</feature>
<dbReference type="Proteomes" id="UP000321337">
    <property type="component" value="Unassembled WGS sequence"/>
</dbReference>
<sequence>MRRRFFPMLTAATLALMLAGCASVAPPAPVTVPDVIRLSREGDPPEQIIQRMRDAGMVYRLKASQFARLHQQGVPDAVLDYMQHTYLEAVRRDQRLQDWNRWWPGPDGYFYGGCYYGSWPYGCY</sequence>
<reference evidence="2 3" key="1">
    <citation type="submission" date="2019-07" db="EMBL/GenBank/DDBJ databases">
        <title>Whole genome shotgun sequence of Thiobacillus plumbophilus NBRC 107929.</title>
        <authorList>
            <person name="Hosoyama A."/>
            <person name="Uohara A."/>
            <person name="Ohji S."/>
            <person name="Ichikawa N."/>
        </authorList>
    </citation>
    <scope>NUCLEOTIDE SEQUENCE [LARGE SCALE GENOMIC DNA]</scope>
    <source>
        <strain evidence="2 3">NBRC 107929</strain>
    </source>
</reference>
<feature type="chain" id="PRO_5022174797" description="Lipoprotein" evidence="1">
    <location>
        <begin position="25"/>
        <end position="124"/>
    </location>
</feature>
<protein>
    <recommendedName>
        <fullName evidence="4">Lipoprotein</fullName>
    </recommendedName>
</protein>
<keyword evidence="1" id="KW-0732">Signal</keyword>
<proteinExistence type="predicted"/>
<dbReference type="OrthoDB" id="8566553at2"/>
<dbReference type="RefSeq" id="WP_147074818.1">
    <property type="nucleotide sequence ID" value="NZ_AP021884.1"/>
</dbReference>
<evidence type="ECO:0008006" key="4">
    <source>
        <dbReference type="Google" id="ProtNLM"/>
    </source>
</evidence>
<dbReference type="AlphaFoldDB" id="A0A512LBL8"/>
<evidence type="ECO:0000313" key="3">
    <source>
        <dbReference type="Proteomes" id="UP000321337"/>
    </source>
</evidence>
<name>A0A512LBL8_9PROT</name>
<evidence type="ECO:0000313" key="2">
    <source>
        <dbReference type="EMBL" id="GEP31866.1"/>
    </source>
</evidence>
<dbReference type="PROSITE" id="PS51257">
    <property type="entry name" value="PROKAR_LIPOPROTEIN"/>
    <property type="match status" value="1"/>
</dbReference>
<organism evidence="2 3">
    <name type="scientific">Sulfuriferula plumbiphila</name>
    <dbReference type="NCBI Taxonomy" id="171865"/>
    <lineage>
        <taxon>Bacteria</taxon>
        <taxon>Pseudomonadati</taxon>
        <taxon>Pseudomonadota</taxon>
        <taxon>Betaproteobacteria</taxon>
        <taxon>Nitrosomonadales</taxon>
        <taxon>Sulfuricellaceae</taxon>
        <taxon>Sulfuriferula</taxon>
    </lineage>
</organism>
<accession>A0A512LBL8</accession>
<dbReference type="EMBL" id="BKAD01000038">
    <property type="protein sequence ID" value="GEP31866.1"/>
    <property type="molecule type" value="Genomic_DNA"/>
</dbReference>
<evidence type="ECO:0000256" key="1">
    <source>
        <dbReference type="SAM" id="SignalP"/>
    </source>
</evidence>